<accession>A0A329MLP5</accession>
<dbReference type="EMBL" id="QMFB01000006">
    <property type="protein sequence ID" value="RAV20851.1"/>
    <property type="molecule type" value="Genomic_DNA"/>
</dbReference>
<organism evidence="1 2">
    <name type="scientific">Paenibacillus contaminans</name>
    <dbReference type="NCBI Taxonomy" id="450362"/>
    <lineage>
        <taxon>Bacteria</taxon>
        <taxon>Bacillati</taxon>
        <taxon>Bacillota</taxon>
        <taxon>Bacilli</taxon>
        <taxon>Bacillales</taxon>
        <taxon>Paenibacillaceae</taxon>
        <taxon>Paenibacillus</taxon>
    </lineage>
</organism>
<comment type="caution">
    <text evidence="1">The sequence shown here is derived from an EMBL/GenBank/DDBJ whole genome shotgun (WGS) entry which is preliminary data.</text>
</comment>
<dbReference type="Proteomes" id="UP000250369">
    <property type="component" value="Unassembled WGS sequence"/>
</dbReference>
<evidence type="ECO:0000313" key="1">
    <source>
        <dbReference type="EMBL" id="RAV20851.1"/>
    </source>
</evidence>
<keyword evidence="2" id="KW-1185">Reference proteome</keyword>
<gene>
    <name evidence="1" type="ORF">DQG23_12215</name>
</gene>
<dbReference type="AlphaFoldDB" id="A0A329MLP5"/>
<protein>
    <submittedName>
        <fullName evidence="1">Uncharacterized protein</fullName>
    </submittedName>
</protein>
<proteinExistence type="predicted"/>
<evidence type="ECO:0000313" key="2">
    <source>
        <dbReference type="Proteomes" id="UP000250369"/>
    </source>
</evidence>
<reference evidence="1 2" key="1">
    <citation type="journal article" date="2009" name="Int. J. Syst. Evol. Microbiol.">
        <title>Paenibacillus contaminans sp. nov., isolated from a contaminated laboratory plate.</title>
        <authorList>
            <person name="Chou J.H."/>
            <person name="Lee J.H."/>
            <person name="Lin M.C."/>
            <person name="Chang P.S."/>
            <person name="Arun A.B."/>
            <person name="Young C.C."/>
            <person name="Chen W.M."/>
        </authorList>
    </citation>
    <scope>NUCLEOTIDE SEQUENCE [LARGE SCALE GENOMIC DNA]</scope>
    <source>
        <strain evidence="1 2">CKOBP-6</strain>
    </source>
</reference>
<name>A0A329MLP5_9BACL</name>
<sequence length="108" mass="13102">MKILSINNHGLVLRDEHNNERFIDFAVCNENWIEHHRRIKNLNDEDVNELRVRSRCIGQRDICGKPPYFEFFTCPTTKIEFTSFWAKRRFREWQRIIVQAGWSTFDLS</sequence>